<reference evidence="3" key="1">
    <citation type="journal article" date="2019" name="Int. J. Syst. Evol. Microbiol.">
        <title>The Global Catalogue of Microorganisms (GCM) 10K type strain sequencing project: providing services to taxonomists for standard genome sequencing and annotation.</title>
        <authorList>
            <consortium name="The Broad Institute Genomics Platform"/>
            <consortium name="The Broad Institute Genome Sequencing Center for Infectious Disease"/>
            <person name="Wu L."/>
            <person name="Ma J."/>
        </authorList>
    </citation>
    <scope>NUCLEOTIDE SEQUENCE [LARGE SCALE GENOMIC DNA]</scope>
    <source>
        <strain evidence="3">CGMCC 1.10106</strain>
    </source>
</reference>
<protein>
    <recommendedName>
        <fullName evidence="4">Curlin associated repeat-containing protein</fullName>
    </recommendedName>
</protein>
<evidence type="ECO:0000256" key="1">
    <source>
        <dbReference type="SAM" id="SignalP"/>
    </source>
</evidence>
<name>A0ABQ1G7J9_9SPHN</name>
<organism evidence="2 3">
    <name type="scientific">Sphingomonas psychrolutea</name>
    <dbReference type="NCBI Taxonomy" id="1259676"/>
    <lineage>
        <taxon>Bacteria</taxon>
        <taxon>Pseudomonadati</taxon>
        <taxon>Pseudomonadota</taxon>
        <taxon>Alphaproteobacteria</taxon>
        <taxon>Sphingomonadales</taxon>
        <taxon>Sphingomonadaceae</taxon>
        <taxon>Sphingomonas</taxon>
    </lineage>
</organism>
<proteinExistence type="predicted"/>
<feature type="signal peptide" evidence="1">
    <location>
        <begin position="1"/>
        <end position="24"/>
    </location>
</feature>
<feature type="chain" id="PRO_5046658341" description="Curlin associated repeat-containing protein" evidence="1">
    <location>
        <begin position="25"/>
        <end position="366"/>
    </location>
</feature>
<evidence type="ECO:0008006" key="4">
    <source>
        <dbReference type="Google" id="ProtNLM"/>
    </source>
</evidence>
<keyword evidence="3" id="KW-1185">Reference proteome</keyword>
<comment type="caution">
    <text evidence="2">The sequence shown here is derived from an EMBL/GenBank/DDBJ whole genome shotgun (WGS) entry which is preliminary data.</text>
</comment>
<dbReference type="Proteomes" id="UP000618591">
    <property type="component" value="Unassembled WGS sequence"/>
</dbReference>
<evidence type="ECO:0000313" key="3">
    <source>
        <dbReference type="Proteomes" id="UP000618591"/>
    </source>
</evidence>
<keyword evidence="1" id="KW-0732">Signal</keyword>
<accession>A0ABQ1G7J9</accession>
<sequence>MMKSFLVSASVIALSVFATPVAFAQTAATNVTINTQTTTQKGNSNQITISQATSTPTPAASVTSEAKVKQDGDFNVASITQLGKSDFGFSQVVGSHNTVTQTFAGPSSGSATNNRSEVYQCATAACSIGGTASTYNTATTNLSGTNNVSYIVQAGNGNTATTKLTGNGGAGAVANAAIEQYTDYNTAEIDQTGTSAGLVKIIQGVTTVGATRNTPVTSPYTISSAPAVKLGTYPLGANNFATVTQASGADSGVVNVYQGADFNLAVANQAGANQFVEIRQDGKTSADTYGNNNAKVTQELSATTASAYVIQEGQSNTLTLTQSAANVKADLAQFGNLNKLTLTQVTAGASATLTQTGNSNTLTMSQ</sequence>
<gene>
    <name evidence="2" type="ORF">GCM10011395_05700</name>
</gene>
<dbReference type="RefSeq" id="WP_188445362.1">
    <property type="nucleotide sequence ID" value="NZ_BMDW01000003.1"/>
</dbReference>
<dbReference type="EMBL" id="BMDW01000003">
    <property type="protein sequence ID" value="GGA38280.1"/>
    <property type="molecule type" value="Genomic_DNA"/>
</dbReference>
<evidence type="ECO:0000313" key="2">
    <source>
        <dbReference type="EMBL" id="GGA38280.1"/>
    </source>
</evidence>